<reference evidence="10" key="1">
    <citation type="submission" date="2019-10" db="EMBL/GenBank/DDBJ databases">
        <authorList>
            <consortium name="DOE Joint Genome Institute"/>
            <person name="Kuo A."/>
            <person name="Miyauchi S."/>
            <person name="Kiss E."/>
            <person name="Drula E."/>
            <person name="Kohler A."/>
            <person name="Sanchez-Garcia M."/>
            <person name="Andreopoulos B."/>
            <person name="Barry K.W."/>
            <person name="Bonito G."/>
            <person name="Buee M."/>
            <person name="Carver A."/>
            <person name="Chen C."/>
            <person name="Cichocki N."/>
            <person name="Clum A."/>
            <person name="Culley D."/>
            <person name="Crous P.W."/>
            <person name="Fauchery L."/>
            <person name="Girlanda M."/>
            <person name="Hayes R."/>
            <person name="Keri Z."/>
            <person name="LaButti K."/>
            <person name="Lipzen A."/>
            <person name="Lombard V."/>
            <person name="Magnuson J."/>
            <person name="Maillard F."/>
            <person name="Morin E."/>
            <person name="Murat C."/>
            <person name="Nolan M."/>
            <person name="Ohm R."/>
            <person name="Pangilinan J."/>
            <person name="Pereira M."/>
            <person name="Perotto S."/>
            <person name="Peter M."/>
            <person name="Riley R."/>
            <person name="Sitrit Y."/>
            <person name="Stielow B."/>
            <person name="Szollosi G."/>
            <person name="Zifcakova L."/>
            <person name="Stursova M."/>
            <person name="Spatafora J.W."/>
            <person name="Tedersoo L."/>
            <person name="Vaario L.-M."/>
            <person name="Yamada A."/>
            <person name="Yan M."/>
            <person name="Wang P."/>
            <person name="Xu J."/>
            <person name="Bruns T."/>
            <person name="Baldrian P."/>
            <person name="Vilgalys R."/>
            <person name="Henrissat B."/>
            <person name="Grigoriev I.V."/>
            <person name="Hibbett D."/>
            <person name="Nagy L.G."/>
            <person name="Martin F.M."/>
        </authorList>
    </citation>
    <scope>NUCLEOTIDE SEQUENCE</scope>
    <source>
        <strain evidence="10">Prilba</strain>
    </source>
</reference>
<evidence type="ECO:0000313" key="10">
    <source>
        <dbReference type="EMBL" id="KAF8481784.1"/>
    </source>
</evidence>
<keyword evidence="1 7" id="KW-0547">Nucleotide-binding</keyword>
<dbReference type="PROSITE" id="PS51084">
    <property type="entry name" value="HIT_2"/>
    <property type="match status" value="1"/>
</dbReference>
<dbReference type="Proteomes" id="UP000759537">
    <property type="component" value="Unassembled WGS sequence"/>
</dbReference>
<evidence type="ECO:0000256" key="5">
    <source>
        <dbReference type="PIRSR" id="PIRSR639383-3"/>
    </source>
</evidence>
<dbReference type="InterPro" id="IPR051884">
    <property type="entry name" value="Bis(5'-adenosyl)-TPase_reg"/>
</dbReference>
<feature type="active site" description="Tele-AMP-histidine intermediate" evidence="3">
    <location>
        <position position="97"/>
    </location>
</feature>
<sequence length="181" mass="19898">MATPLFFSTFEVTRQAFHRTALAYAIVNLKPIVPGHVLVCSTRPAPRLTDLRTDELAELMRAIQRVGRVVERAYKADGLTIACQDGVASGQTVPHVHFHLLPRGQKGDLFAGTQNDAVYVELEKQEGVLPQDLASATSESHDDSGSSHPLKMDADAAREPRTLEDMEQEAKWLAGFFNEDG</sequence>
<keyword evidence="2 7" id="KW-0378">Hydrolase</keyword>
<dbReference type="InterPro" id="IPR036265">
    <property type="entry name" value="HIT-like_sf"/>
</dbReference>
<comment type="caution">
    <text evidence="10">The sequence shown here is derived from an EMBL/GenBank/DDBJ whole genome shotgun (WGS) entry which is preliminary data.</text>
</comment>
<reference evidence="10" key="2">
    <citation type="journal article" date="2020" name="Nat. Commun.">
        <title>Large-scale genome sequencing of mycorrhizal fungi provides insights into the early evolution of symbiotic traits.</title>
        <authorList>
            <person name="Miyauchi S."/>
            <person name="Kiss E."/>
            <person name="Kuo A."/>
            <person name="Drula E."/>
            <person name="Kohler A."/>
            <person name="Sanchez-Garcia M."/>
            <person name="Morin E."/>
            <person name="Andreopoulos B."/>
            <person name="Barry K.W."/>
            <person name="Bonito G."/>
            <person name="Buee M."/>
            <person name="Carver A."/>
            <person name="Chen C."/>
            <person name="Cichocki N."/>
            <person name="Clum A."/>
            <person name="Culley D."/>
            <person name="Crous P.W."/>
            <person name="Fauchery L."/>
            <person name="Girlanda M."/>
            <person name="Hayes R.D."/>
            <person name="Keri Z."/>
            <person name="LaButti K."/>
            <person name="Lipzen A."/>
            <person name="Lombard V."/>
            <person name="Magnuson J."/>
            <person name="Maillard F."/>
            <person name="Murat C."/>
            <person name="Nolan M."/>
            <person name="Ohm R.A."/>
            <person name="Pangilinan J."/>
            <person name="Pereira M.F."/>
            <person name="Perotto S."/>
            <person name="Peter M."/>
            <person name="Pfister S."/>
            <person name="Riley R."/>
            <person name="Sitrit Y."/>
            <person name="Stielow J.B."/>
            <person name="Szollosi G."/>
            <person name="Zifcakova L."/>
            <person name="Stursova M."/>
            <person name="Spatafora J.W."/>
            <person name="Tedersoo L."/>
            <person name="Vaario L.M."/>
            <person name="Yamada A."/>
            <person name="Yan M."/>
            <person name="Wang P."/>
            <person name="Xu J."/>
            <person name="Bruns T."/>
            <person name="Baldrian P."/>
            <person name="Vilgalys R."/>
            <person name="Dunand C."/>
            <person name="Henrissat B."/>
            <person name="Grigoriev I.V."/>
            <person name="Hibbett D."/>
            <person name="Nagy L.G."/>
            <person name="Martin F.M."/>
        </authorList>
    </citation>
    <scope>NUCLEOTIDE SEQUENCE</scope>
    <source>
        <strain evidence="10">Prilba</strain>
    </source>
</reference>
<dbReference type="Gene3D" id="3.30.428.10">
    <property type="entry name" value="HIT-like"/>
    <property type="match status" value="1"/>
</dbReference>
<comment type="cofactor">
    <cofactor evidence="7">
        <name>Mn(2+)</name>
        <dbReference type="ChEBI" id="CHEBI:29035"/>
    </cofactor>
</comment>
<feature type="binding site" evidence="4">
    <location>
        <position position="84"/>
    </location>
    <ligand>
        <name>substrate</name>
    </ligand>
</feature>
<feature type="binding site" evidence="4">
    <location>
        <position position="28"/>
    </location>
    <ligand>
        <name>substrate</name>
    </ligand>
</feature>
<dbReference type="PANTHER" id="PTHR46243:SF1">
    <property type="entry name" value="BIS(5'-ADENOSYL)-TRIPHOSPHATASE"/>
    <property type="match status" value="1"/>
</dbReference>
<dbReference type="GO" id="GO:0000166">
    <property type="term" value="F:nucleotide binding"/>
    <property type="evidence" value="ECO:0007669"/>
    <property type="project" value="UniProtKB-KW"/>
</dbReference>
<feature type="compositionally biased region" description="Basic and acidic residues" evidence="8">
    <location>
        <begin position="139"/>
        <end position="165"/>
    </location>
</feature>
<keyword evidence="11" id="KW-1185">Reference proteome</keyword>
<evidence type="ECO:0000256" key="1">
    <source>
        <dbReference type="ARBA" id="ARBA00022741"/>
    </source>
</evidence>
<evidence type="ECO:0000259" key="9">
    <source>
        <dbReference type="PROSITE" id="PS51084"/>
    </source>
</evidence>
<dbReference type="EC" id="3.6.1.29" evidence="7"/>
<feature type="binding site" evidence="4">
    <location>
        <position position="99"/>
    </location>
    <ligand>
        <name>substrate</name>
    </ligand>
</feature>
<dbReference type="OrthoDB" id="680339at2759"/>
<feature type="site" description="Important for induction of apoptosis" evidence="5">
    <location>
        <position position="119"/>
    </location>
</feature>
<feature type="binding site" evidence="4">
    <location>
        <begin position="90"/>
        <end position="93"/>
    </location>
    <ligand>
        <name>substrate</name>
    </ligand>
</feature>
<dbReference type="AlphaFoldDB" id="A0A9P5MYD6"/>
<evidence type="ECO:0000256" key="2">
    <source>
        <dbReference type="ARBA" id="ARBA00022801"/>
    </source>
</evidence>
<evidence type="ECO:0000256" key="7">
    <source>
        <dbReference type="RuleBase" id="RU366076"/>
    </source>
</evidence>
<feature type="domain" description="HIT" evidence="9">
    <location>
        <begin position="3"/>
        <end position="111"/>
    </location>
</feature>
<protein>
    <recommendedName>
        <fullName evidence="7">Bis(5'-adenosyl)-triphosphatase</fullName>
        <ecNumber evidence="7">3.6.1.29</ecNumber>
    </recommendedName>
</protein>
<feature type="region of interest" description="Disordered" evidence="8">
    <location>
        <begin position="134"/>
        <end position="165"/>
    </location>
</feature>
<evidence type="ECO:0000256" key="6">
    <source>
        <dbReference type="PROSITE-ProRule" id="PRU00464"/>
    </source>
</evidence>
<evidence type="ECO:0000256" key="3">
    <source>
        <dbReference type="PIRSR" id="PIRSR639383-1"/>
    </source>
</evidence>
<dbReference type="PANTHER" id="PTHR46243">
    <property type="entry name" value="BIS(5'-ADENOSYL)-TRIPHOSPHATASE"/>
    <property type="match status" value="1"/>
</dbReference>
<name>A0A9P5MYD6_9AGAM</name>
<feature type="short sequence motif" description="Histidine triad motif" evidence="6">
    <location>
        <begin position="95"/>
        <end position="99"/>
    </location>
</feature>
<proteinExistence type="predicted"/>
<evidence type="ECO:0000256" key="8">
    <source>
        <dbReference type="SAM" id="MobiDB-lite"/>
    </source>
</evidence>
<dbReference type="InterPro" id="IPR019808">
    <property type="entry name" value="Histidine_triad_CS"/>
</dbReference>
<dbReference type="InterPro" id="IPR011146">
    <property type="entry name" value="HIT-like"/>
</dbReference>
<comment type="catalytic activity">
    <reaction evidence="7">
        <text>P(1),P(3)-bis(5'-adenosyl) triphosphate + H2O = AMP + ADP + 2 H(+)</text>
        <dbReference type="Rhea" id="RHEA:13893"/>
        <dbReference type="ChEBI" id="CHEBI:15377"/>
        <dbReference type="ChEBI" id="CHEBI:15378"/>
        <dbReference type="ChEBI" id="CHEBI:58529"/>
        <dbReference type="ChEBI" id="CHEBI:456215"/>
        <dbReference type="ChEBI" id="CHEBI:456216"/>
        <dbReference type="EC" id="3.6.1.29"/>
    </reaction>
</comment>
<dbReference type="PROSITE" id="PS00892">
    <property type="entry name" value="HIT_1"/>
    <property type="match status" value="1"/>
</dbReference>
<organism evidence="10 11">
    <name type="scientific">Russula ochroleuca</name>
    <dbReference type="NCBI Taxonomy" id="152965"/>
    <lineage>
        <taxon>Eukaryota</taxon>
        <taxon>Fungi</taxon>
        <taxon>Dikarya</taxon>
        <taxon>Basidiomycota</taxon>
        <taxon>Agaricomycotina</taxon>
        <taxon>Agaricomycetes</taxon>
        <taxon>Russulales</taxon>
        <taxon>Russulaceae</taxon>
        <taxon>Russula</taxon>
    </lineage>
</organism>
<dbReference type="Pfam" id="PF01230">
    <property type="entry name" value="HIT"/>
    <property type="match status" value="1"/>
</dbReference>
<evidence type="ECO:0000256" key="4">
    <source>
        <dbReference type="PIRSR" id="PIRSR639383-2"/>
    </source>
</evidence>
<gene>
    <name evidence="10" type="ORF">DFH94DRAFT_628733</name>
</gene>
<dbReference type="GO" id="GO:0047710">
    <property type="term" value="F:bis(5'-adenosyl)-triphosphatase activity"/>
    <property type="evidence" value="ECO:0007669"/>
    <property type="project" value="UniProtKB-UniRule"/>
</dbReference>
<dbReference type="InterPro" id="IPR039383">
    <property type="entry name" value="FHIT"/>
</dbReference>
<dbReference type="SUPFAM" id="SSF54197">
    <property type="entry name" value="HIT-like"/>
    <property type="match status" value="1"/>
</dbReference>
<accession>A0A9P5MYD6</accession>
<dbReference type="FunFam" id="3.30.428.10:FF:000011">
    <property type="entry name" value="Fragile histidine triad"/>
    <property type="match status" value="1"/>
</dbReference>
<dbReference type="CDD" id="cd01275">
    <property type="entry name" value="FHIT"/>
    <property type="match status" value="1"/>
</dbReference>
<dbReference type="EMBL" id="WHVB01000006">
    <property type="protein sequence ID" value="KAF8481784.1"/>
    <property type="molecule type" value="Genomic_DNA"/>
</dbReference>
<evidence type="ECO:0000313" key="11">
    <source>
        <dbReference type="Proteomes" id="UP000759537"/>
    </source>
</evidence>